<gene>
    <name evidence="1" type="ORF">STAS_07867</name>
</gene>
<proteinExistence type="predicted"/>
<organism evidence="1 2">
    <name type="scientific">Striga asiatica</name>
    <name type="common">Asiatic witchweed</name>
    <name type="synonym">Buchnera asiatica</name>
    <dbReference type="NCBI Taxonomy" id="4170"/>
    <lineage>
        <taxon>Eukaryota</taxon>
        <taxon>Viridiplantae</taxon>
        <taxon>Streptophyta</taxon>
        <taxon>Embryophyta</taxon>
        <taxon>Tracheophyta</taxon>
        <taxon>Spermatophyta</taxon>
        <taxon>Magnoliopsida</taxon>
        <taxon>eudicotyledons</taxon>
        <taxon>Gunneridae</taxon>
        <taxon>Pentapetalae</taxon>
        <taxon>asterids</taxon>
        <taxon>lamiids</taxon>
        <taxon>Lamiales</taxon>
        <taxon>Orobanchaceae</taxon>
        <taxon>Buchnereae</taxon>
        <taxon>Striga</taxon>
    </lineage>
</organism>
<evidence type="ECO:0000313" key="1">
    <source>
        <dbReference type="EMBL" id="GER31823.1"/>
    </source>
</evidence>
<keyword evidence="2" id="KW-1185">Reference proteome</keyword>
<name>A0A5A7PG25_STRAF</name>
<accession>A0A5A7PG25</accession>
<protein>
    <submittedName>
        <fullName evidence="1">UPF0756 membrane protein Dred_1097</fullName>
    </submittedName>
</protein>
<feature type="non-terminal residue" evidence="1">
    <location>
        <position position="201"/>
    </location>
</feature>
<dbReference type="EMBL" id="BKCP01004516">
    <property type="protein sequence ID" value="GER31823.1"/>
    <property type="molecule type" value="Genomic_DNA"/>
</dbReference>
<dbReference type="AlphaFoldDB" id="A0A5A7PG25"/>
<reference evidence="2" key="1">
    <citation type="journal article" date="2019" name="Curr. Biol.">
        <title>Genome Sequence of Striga asiatica Provides Insight into the Evolution of Plant Parasitism.</title>
        <authorList>
            <person name="Yoshida S."/>
            <person name="Kim S."/>
            <person name="Wafula E.K."/>
            <person name="Tanskanen J."/>
            <person name="Kim Y.M."/>
            <person name="Honaas L."/>
            <person name="Yang Z."/>
            <person name="Spallek T."/>
            <person name="Conn C.E."/>
            <person name="Ichihashi Y."/>
            <person name="Cheong K."/>
            <person name="Cui S."/>
            <person name="Der J.P."/>
            <person name="Gundlach H."/>
            <person name="Jiao Y."/>
            <person name="Hori C."/>
            <person name="Ishida J.K."/>
            <person name="Kasahara H."/>
            <person name="Kiba T."/>
            <person name="Kim M.S."/>
            <person name="Koo N."/>
            <person name="Laohavisit A."/>
            <person name="Lee Y.H."/>
            <person name="Lumba S."/>
            <person name="McCourt P."/>
            <person name="Mortimer J.C."/>
            <person name="Mutuku J.M."/>
            <person name="Nomura T."/>
            <person name="Sasaki-Sekimoto Y."/>
            <person name="Seto Y."/>
            <person name="Wang Y."/>
            <person name="Wakatake T."/>
            <person name="Sakakibara H."/>
            <person name="Demura T."/>
            <person name="Yamaguchi S."/>
            <person name="Yoneyama K."/>
            <person name="Manabe R.I."/>
            <person name="Nelson D.C."/>
            <person name="Schulman A.H."/>
            <person name="Timko M.P."/>
            <person name="dePamphilis C.W."/>
            <person name="Choi D."/>
            <person name="Shirasu K."/>
        </authorList>
    </citation>
    <scope>NUCLEOTIDE SEQUENCE [LARGE SCALE GENOMIC DNA]</scope>
    <source>
        <strain evidence="2">cv. UVA1</strain>
    </source>
</reference>
<dbReference type="Proteomes" id="UP000325081">
    <property type="component" value="Unassembled WGS sequence"/>
</dbReference>
<evidence type="ECO:0000313" key="2">
    <source>
        <dbReference type="Proteomes" id="UP000325081"/>
    </source>
</evidence>
<sequence length="201" mass="22416">MFLHIKEHPPKHSKIDEPSPMQFCSQNPHAIHASRFTVSKVMLEHATMPQLSIQINGTQQNHHNLHDILVLRAEPNSWFSSNVGAFVNYLASRMIVPSQSSGMTSLSSPFRALSEWFVAACITSIPNLAIIAASEILVTMPPVASTLTRNRLHAQLWVFQVKHYHIQNEWPNGVIRYSQISLRSVAPGSVGGRSYTPKTSV</sequence>
<comment type="caution">
    <text evidence="1">The sequence shown here is derived from an EMBL/GenBank/DDBJ whole genome shotgun (WGS) entry which is preliminary data.</text>
</comment>